<name>A0A7X0KTT1_9MICO</name>
<dbReference type="EC" id="3.4.16.4" evidence="3"/>
<keyword evidence="4" id="KW-1185">Reference proteome</keyword>
<dbReference type="PANTHER" id="PTHR43283">
    <property type="entry name" value="BETA-LACTAMASE-RELATED"/>
    <property type="match status" value="1"/>
</dbReference>
<dbReference type="Gene3D" id="3.40.710.10">
    <property type="entry name" value="DD-peptidase/beta-lactamase superfamily"/>
    <property type="match status" value="1"/>
</dbReference>
<dbReference type="Proteomes" id="UP000537775">
    <property type="component" value="Unassembled WGS sequence"/>
</dbReference>
<dbReference type="SUPFAM" id="SSF56601">
    <property type="entry name" value="beta-lactamase/transpeptidase-like"/>
    <property type="match status" value="1"/>
</dbReference>
<feature type="chain" id="PRO_5031118539" evidence="1">
    <location>
        <begin position="27"/>
        <end position="423"/>
    </location>
</feature>
<keyword evidence="3" id="KW-0645">Protease</keyword>
<feature type="signal peptide" evidence="1">
    <location>
        <begin position="1"/>
        <end position="26"/>
    </location>
</feature>
<dbReference type="InterPro" id="IPR012338">
    <property type="entry name" value="Beta-lactam/transpept-like"/>
</dbReference>
<organism evidence="3 4">
    <name type="scientific">Microbacterium thalassium</name>
    <dbReference type="NCBI Taxonomy" id="362649"/>
    <lineage>
        <taxon>Bacteria</taxon>
        <taxon>Bacillati</taxon>
        <taxon>Actinomycetota</taxon>
        <taxon>Actinomycetes</taxon>
        <taxon>Micrococcales</taxon>
        <taxon>Microbacteriaceae</taxon>
        <taxon>Microbacterium</taxon>
    </lineage>
</organism>
<dbReference type="EMBL" id="JACHML010000001">
    <property type="protein sequence ID" value="MBB6390409.1"/>
    <property type="molecule type" value="Genomic_DNA"/>
</dbReference>
<dbReference type="InterPro" id="IPR050789">
    <property type="entry name" value="Diverse_Enzym_Activities"/>
</dbReference>
<sequence>MPRRIARGRAGAAVAAVVALALGLSACSGEPTVPIDVPEQVTGDLPEETRTQLESAVTAAMEATGSTGAIVGVWAPWSGSWVAGLGTVTTDGPAVDPDMSFKAGRITRAMTCDVLYQLAEEGTVRLDDSVTTYVGGVANLGDVTLEQLCDSTSGIGRYYSSSLLAMWLSNPERAWKPQELAAFGLGAERTSDPGLIYRDSDAGYLLLGLALERATGKSAEDLIQEYVAGPLGLESTYLEVGVPSSDLDLLDGLRFARADGDWVCDETVDLTNMSGSIGYTDSGVISTISDLGRYAQALAAGTLMPSGTDRFDDPNPTSSSAPSWYSYAGGAFQAGTLIGSWGSVPGYLTAVFADAESGLAVAVVLNNSAASASQVRSLSWELAAIASKAQAAGGGEIPTAGLPWTAEDYHARIADNAICGGSE</sequence>
<keyword evidence="3" id="KW-0121">Carboxypeptidase</keyword>
<reference evidence="3 4" key="1">
    <citation type="submission" date="2020-08" db="EMBL/GenBank/DDBJ databases">
        <title>Sequencing the genomes of 1000 actinobacteria strains.</title>
        <authorList>
            <person name="Klenk H.-P."/>
        </authorList>
    </citation>
    <scope>NUCLEOTIDE SEQUENCE [LARGE SCALE GENOMIC DNA]</scope>
    <source>
        <strain evidence="3 4">DSM 12511</strain>
    </source>
</reference>
<accession>A0A7X0KTT1</accession>
<proteinExistence type="predicted"/>
<dbReference type="RefSeq" id="WP_184749662.1">
    <property type="nucleotide sequence ID" value="NZ_BAAAJR010000003.1"/>
</dbReference>
<dbReference type="Pfam" id="PF00144">
    <property type="entry name" value="Beta-lactamase"/>
    <property type="match status" value="1"/>
</dbReference>
<dbReference type="GO" id="GO:0009002">
    <property type="term" value="F:serine-type D-Ala-D-Ala carboxypeptidase activity"/>
    <property type="evidence" value="ECO:0007669"/>
    <property type="project" value="UniProtKB-EC"/>
</dbReference>
<evidence type="ECO:0000256" key="1">
    <source>
        <dbReference type="SAM" id="SignalP"/>
    </source>
</evidence>
<dbReference type="AlphaFoldDB" id="A0A7X0KTT1"/>
<keyword evidence="1" id="KW-0732">Signal</keyword>
<gene>
    <name evidence="3" type="ORF">HD594_000722</name>
</gene>
<evidence type="ECO:0000259" key="2">
    <source>
        <dbReference type="Pfam" id="PF00144"/>
    </source>
</evidence>
<dbReference type="InterPro" id="IPR001466">
    <property type="entry name" value="Beta-lactam-related"/>
</dbReference>
<keyword evidence="3" id="KW-0378">Hydrolase</keyword>
<evidence type="ECO:0000313" key="4">
    <source>
        <dbReference type="Proteomes" id="UP000537775"/>
    </source>
</evidence>
<evidence type="ECO:0000313" key="3">
    <source>
        <dbReference type="EMBL" id="MBB6390409.1"/>
    </source>
</evidence>
<feature type="domain" description="Beta-lactamase-related" evidence="2">
    <location>
        <begin position="54"/>
        <end position="369"/>
    </location>
</feature>
<protein>
    <submittedName>
        <fullName evidence="3">D-alanyl-D-alanine carboxypeptidase</fullName>
        <ecNumber evidence="3">3.4.16.4</ecNumber>
    </submittedName>
</protein>
<dbReference type="PROSITE" id="PS51257">
    <property type="entry name" value="PROKAR_LIPOPROTEIN"/>
    <property type="match status" value="1"/>
</dbReference>
<comment type="caution">
    <text evidence="3">The sequence shown here is derived from an EMBL/GenBank/DDBJ whole genome shotgun (WGS) entry which is preliminary data.</text>
</comment>